<evidence type="ECO:0000256" key="3">
    <source>
        <dbReference type="ARBA" id="ARBA00022729"/>
    </source>
</evidence>
<evidence type="ECO:0000256" key="2">
    <source>
        <dbReference type="ARBA" id="ARBA00006671"/>
    </source>
</evidence>
<dbReference type="Pfam" id="PF00419">
    <property type="entry name" value="Fimbrial"/>
    <property type="match status" value="1"/>
</dbReference>
<gene>
    <name evidence="7" type="ORF">GCM10010981_13900</name>
</gene>
<comment type="similarity">
    <text evidence="2">Belongs to the fimbrial protein family.</text>
</comment>
<feature type="chain" id="PRO_5046772048" description="Fimbrial-type adhesion domain-containing protein" evidence="5">
    <location>
        <begin position="20"/>
        <end position="379"/>
    </location>
</feature>
<dbReference type="InterPro" id="IPR036937">
    <property type="entry name" value="Adhesion_dom_fimbrial_sf"/>
</dbReference>
<keyword evidence="4" id="KW-0281">Fimbrium</keyword>
<keyword evidence="8" id="KW-1185">Reference proteome</keyword>
<feature type="signal peptide" evidence="5">
    <location>
        <begin position="1"/>
        <end position="19"/>
    </location>
</feature>
<dbReference type="InterPro" id="IPR008966">
    <property type="entry name" value="Adhesion_dom_sf"/>
</dbReference>
<evidence type="ECO:0000256" key="1">
    <source>
        <dbReference type="ARBA" id="ARBA00004561"/>
    </source>
</evidence>
<keyword evidence="3 5" id="KW-0732">Signal</keyword>
<proteinExistence type="inferred from homology"/>
<evidence type="ECO:0000259" key="6">
    <source>
        <dbReference type="Pfam" id="PF00419"/>
    </source>
</evidence>
<dbReference type="SUPFAM" id="SSF49401">
    <property type="entry name" value="Bacterial adhesins"/>
    <property type="match status" value="1"/>
</dbReference>
<protein>
    <recommendedName>
        <fullName evidence="6">Fimbrial-type adhesion domain-containing protein</fullName>
    </recommendedName>
</protein>
<dbReference type="PANTHER" id="PTHR33420">
    <property type="entry name" value="FIMBRIAL SUBUNIT ELFA-RELATED"/>
    <property type="match status" value="1"/>
</dbReference>
<dbReference type="Gene3D" id="2.60.40.3310">
    <property type="match status" value="1"/>
</dbReference>
<name>A0ABQ1FQE9_9GAMM</name>
<evidence type="ECO:0000256" key="4">
    <source>
        <dbReference type="ARBA" id="ARBA00023263"/>
    </source>
</evidence>
<reference evidence="8" key="1">
    <citation type="journal article" date="2019" name="Int. J. Syst. Evol. Microbiol.">
        <title>The Global Catalogue of Microorganisms (GCM) 10K type strain sequencing project: providing services to taxonomists for standard genome sequencing and annotation.</title>
        <authorList>
            <consortium name="The Broad Institute Genomics Platform"/>
            <consortium name="The Broad Institute Genome Sequencing Center for Infectious Disease"/>
            <person name="Wu L."/>
            <person name="Ma J."/>
        </authorList>
    </citation>
    <scope>NUCLEOTIDE SEQUENCE [LARGE SCALE GENOMIC DNA]</scope>
    <source>
        <strain evidence="8">CGMCC 1.15439</strain>
    </source>
</reference>
<dbReference type="InterPro" id="IPR000259">
    <property type="entry name" value="Adhesion_dom_fimbrial"/>
</dbReference>
<dbReference type="InterPro" id="IPR050263">
    <property type="entry name" value="Bact_Fimbrial_Adh_Pro"/>
</dbReference>
<accession>A0ABQ1FQE9</accession>
<dbReference type="Gene3D" id="2.60.40.1090">
    <property type="entry name" value="Fimbrial-type adhesion domain"/>
    <property type="match status" value="1"/>
</dbReference>
<comment type="caution">
    <text evidence="7">The sequence shown here is derived from an EMBL/GenBank/DDBJ whole genome shotgun (WGS) entry which is preliminary data.</text>
</comment>
<dbReference type="PANTHER" id="PTHR33420:SF3">
    <property type="entry name" value="FIMBRIAL SUBUNIT ELFA"/>
    <property type="match status" value="1"/>
</dbReference>
<dbReference type="Proteomes" id="UP000620046">
    <property type="component" value="Unassembled WGS sequence"/>
</dbReference>
<evidence type="ECO:0000313" key="8">
    <source>
        <dbReference type="Proteomes" id="UP000620046"/>
    </source>
</evidence>
<evidence type="ECO:0000256" key="5">
    <source>
        <dbReference type="SAM" id="SignalP"/>
    </source>
</evidence>
<feature type="domain" description="Fimbrial-type adhesion" evidence="6">
    <location>
        <begin position="241"/>
        <end position="379"/>
    </location>
</feature>
<organism evidence="7 8">
    <name type="scientific">Dyella nitratireducens</name>
    <dbReference type="NCBI Taxonomy" id="1849580"/>
    <lineage>
        <taxon>Bacteria</taxon>
        <taxon>Pseudomonadati</taxon>
        <taxon>Pseudomonadota</taxon>
        <taxon>Gammaproteobacteria</taxon>
        <taxon>Lysobacterales</taxon>
        <taxon>Rhodanobacteraceae</taxon>
        <taxon>Dyella</taxon>
    </lineage>
</organism>
<dbReference type="EMBL" id="BMJA01000001">
    <property type="protein sequence ID" value="GGA26462.1"/>
    <property type="molecule type" value="Genomic_DNA"/>
</dbReference>
<comment type="subcellular location">
    <subcellularLocation>
        <location evidence="1">Fimbrium</location>
    </subcellularLocation>
</comment>
<sequence>MLATGLMFPAICFAIVTKAATGSKTVHFQVLAAQASGAQAPSCTPSTSSPTITLPSPISIAAGTSNGLIGNPASTTLTVDCYQAFAITPNYYDNFSVLAGSLGALDSTHAPPGGKGLMFQTNVPGIDVLLTASPTQPSSGSNGPNGSSGWVIGVSDCKSGNSRNDPYNPSCSNDPMSVTFTAQLVKTGPISPGTISSIQLLQLYDSDQVPQNPSWSPGTITTYPNASNSYATLTLSAVTVNMSSCSIVGPNNLSVTLPTITNNTLPTTGSVAGQTSFKIQYNCPSGWALYMTMSTTNPGSATGVIMPSASCSAGTPATNVGIQLLQSNQQPVQFNTAQSLGNSPNGALNLTYYAQYYATGSPISAGQVCGTATFTMSYQ</sequence>
<evidence type="ECO:0000313" key="7">
    <source>
        <dbReference type="EMBL" id="GGA26462.1"/>
    </source>
</evidence>